<organism evidence="1 2">
    <name type="scientific">Dendrothele bispora (strain CBS 962.96)</name>
    <dbReference type="NCBI Taxonomy" id="1314807"/>
    <lineage>
        <taxon>Eukaryota</taxon>
        <taxon>Fungi</taxon>
        <taxon>Dikarya</taxon>
        <taxon>Basidiomycota</taxon>
        <taxon>Agaricomycotina</taxon>
        <taxon>Agaricomycetes</taxon>
        <taxon>Agaricomycetidae</taxon>
        <taxon>Agaricales</taxon>
        <taxon>Agaricales incertae sedis</taxon>
        <taxon>Dendrothele</taxon>
    </lineage>
</organism>
<reference evidence="1 2" key="1">
    <citation type="journal article" date="2019" name="Nat. Ecol. Evol.">
        <title>Megaphylogeny resolves global patterns of mushroom evolution.</title>
        <authorList>
            <person name="Varga T."/>
            <person name="Krizsan K."/>
            <person name="Foldi C."/>
            <person name="Dima B."/>
            <person name="Sanchez-Garcia M."/>
            <person name="Sanchez-Ramirez S."/>
            <person name="Szollosi G.J."/>
            <person name="Szarkandi J.G."/>
            <person name="Papp V."/>
            <person name="Albert L."/>
            <person name="Andreopoulos W."/>
            <person name="Angelini C."/>
            <person name="Antonin V."/>
            <person name="Barry K.W."/>
            <person name="Bougher N.L."/>
            <person name="Buchanan P."/>
            <person name="Buyck B."/>
            <person name="Bense V."/>
            <person name="Catcheside P."/>
            <person name="Chovatia M."/>
            <person name="Cooper J."/>
            <person name="Damon W."/>
            <person name="Desjardin D."/>
            <person name="Finy P."/>
            <person name="Geml J."/>
            <person name="Haridas S."/>
            <person name="Hughes K."/>
            <person name="Justo A."/>
            <person name="Karasinski D."/>
            <person name="Kautmanova I."/>
            <person name="Kiss B."/>
            <person name="Kocsube S."/>
            <person name="Kotiranta H."/>
            <person name="LaButti K.M."/>
            <person name="Lechner B.E."/>
            <person name="Liimatainen K."/>
            <person name="Lipzen A."/>
            <person name="Lukacs Z."/>
            <person name="Mihaltcheva S."/>
            <person name="Morgado L.N."/>
            <person name="Niskanen T."/>
            <person name="Noordeloos M.E."/>
            <person name="Ohm R.A."/>
            <person name="Ortiz-Santana B."/>
            <person name="Ovrebo C."/>
            <person name="Racz N."/>
            <person name="Riley R."/>
            <person name="Savchenko A."/>
            <person name="Shiryaev A."/>
            <person name="Soop K."/>
            <person name="Spirin V."/>
            <person name="Szebenyi C."/>
            <person name="Tomsovsky M."/>
            <person name="Tulloss R.E."/>
            <person name="Uehling J."/>
            <person name="Grigoriev I.V."/>
            <person name="Vagvolgyi C."/>
            <person name="Papp T."/>
            <person name="Martin F.M."/>
            <person name="Miettinen O."/>
            <person name="Hibbett D.S."/>
            <person name="Nagy L.G."/>
        </authorList>
    </citation>
    <scope>NUCLEOTIDE SEQUENCE [LARGE SCALE GENOMIC DNA]</scope>
    <source>
        <strain evidence="1 2">CBS 962.96</strain>
    </source>
</reference>
<evidence type="ECO:0000313" key="2">
    <source>
        <dbReference type="Proteomes" id="UP000297245"/>
    </source>
</evidence>
<name>A0A4S8KWV1_DENBC</name>
<dbReference type="AlphaFoldDB" id="A0A4S8KWV1"/>
<protein>
    <submittedName>
        <fullName evidence="1">Uncharacterized protein</fullName>
    </submittedName>
</protein>
<proteinExistence type="predicted"/>
<dbReference type="EMBL" id="ML179918">
    <property type="protein sequence ID" value="THU80301.1"/>
    <property type="molecule type" value="Genomic_DNA"/>
</dbReference>
<accession>A0A4S8KWV1</accession>
<dbReference type="OrthoDB" id="3364886at2759"/>
<sequence>MAKVKERKPTSLAFQVASCFLEMRAYGSPGKKTGGFLEKARLNWNKTKRFPVKSLGKDAGEGVKKQRGPVEFRPGEEFFIFGTNMAIGFGAGQQQRSNGKNDEFDLNNLGIDYEVIKRLKGSKRRTTQGLGEG</sequence>
<dbReference type="Proteomes" id="UP000297245">
    <property type="component" value="Unassembled WGS sequence"/>
</dbReference>
<gene>
    <name evidence="1" type="ORF">K435DRAFT_874520</name>
</gene>
<evidence type="ECO:0000313" key="1">
    <source>
        <dbReference type="EMBL" id="THU80301.1"/>
    </source>
</evidence>
<keyword evidence="2" id="KW-1185">Reference proteome</keyword>